<dbReference type="EMBL" id="CADCXU010007123">
    <property type="protein sequence ID" value="CAA9998485.1"/>
    <property type="molecule type" value="Genomic_DNA"/>
</dbReference>
<evidence type="ECO:0000313" key="1">
    <source>
        <dbReference type="EMBL" id="CAA9998485.1"/>
    </source>
</evidence>
<proteinExistence type="predicted"/>
<keyword evidence="2" id="KW-1185">Reference proteome</keyword>
<name>A0A6H5G9R0_9HEMI</name>
<dbReference type="AlphaFoldDB" id="A0A6H5G9R0"/>
<dbReference type="Proteomes" id="UP000479000">
    <property type="component" value="Unassembled WGS sequence"/>
</dbReference>
<reference evidence="1 2" key="1">
    <citation type="submission" date="2020-02" db="EMBL/GenBank/DDBJ databases">
        <authorList>
            <person name="Ferguson B K."/>
        </authorList>
    </citation>
    <scope>NUCLEOTIDE SEQUENCE [LARGE SCALE GENOMIC DNA]</scope>
</reference>
<evidence type="ECO:0000313" key="2">
    <source>
        <dbReference type="Proteomes" id="UP000479000"/>
    </source>
</evidence>
<organism evidence="1 2">
    <name type="scientific">Nesidiocoris tenuis</name>
    <dbReference type="NCBI Taxonomy" id="355587"/>
    <lineage>
        <taxon>Eukaryota</taxon>
        <taxon>Metazoa</taxon>
        <taxon>Ecdysozoa</taxon>
        <taxon>Arthropoda</taxon>
        <taxon>Hexapoda</taxon>
        <taxon>Insecta</taxon>
        <taxon>Pterygota</taxon>
        <taxon>Neoptera</taxon>
        <taxon>Paraneoptera</taxon>
        <taxon>Hemiptera</taxon>
        <taxon>Heteroptera</taxon>
        <taxon>Panheteroptera</taxon>
        <taxon>Cimicomorpha</taxon>
        <taxon>Miridae</taxon>
        <taxon>Dicyphina</taxon>
        <taxon>Nesidiocoris</taxon>
    </lineage>
</organism>
<sequence>MSCKNLSSKWGQPGGFAGPIFVPAPSTRAAGPARDNFSYRARIDGWNGGFFKYFIPTFSHSKSFTNTILRILIKLTKLIHA</sequence>
<accession>A0A6H5G9R0</accession>
<protein>
    <submittedName>
        <fullName evidence="1">Uncharacterized protein</fullName>
    </submittedName>
</protein>
<gene>
    <name evidence="1" type="ORF">NTEN_LOCUS4768</name>
</gene>